<evidence type="ECO:0000313" key="3">
    <source>
        <dbReference type="Proteomes" id="UP000053611"/>
    </source>
</evidence>
<gene>
    <name evidence="2" type="ORF">CC85DRAFT_91877</name>
</gene>
<feature type="region of interest" description="Disordered" evidence="1">
    <location>
        <begin position="60"/>
        <end position="90"/>
    </location>
</feature>
<reference evidence="2 3" key="1">
    <citation type="submission" date="2015-03" db="EMBL/GenBank/DDBJ databases">
        <title>Genomics and transcriptomics of the oil-accumulating basidiomycete yeast T. oleaginosus allow insights into substrate utilization and the diverse evolutionary trajectories of mating systems in fungi.</title>
        <authorList>
            <consortium name="DOE Joint Genome Institute"/>
            <person name="Kourist R."/>
            <person name="Kracht O."/>
            <person name="Bracharz F."/>
            <person name="Lipzen A."/>
            <person name="Nolan M."/>
            <person name="Ohm R."/>
            <person name="Grigoriev I."/>
            <person name="Sun S."/>
            <person name="Heitman J."/>
            <person name="Bruck T."/>
            <person name="Nowrousian M."/>
        </authorList>
    </citation>
    <scope>NUCLEOTIDE SEQUENCE [LARGE SCALE GENOMIC DNA]</scope>
    <source>
        <strain evidence="2 3">IBC0246</strain>
    </source>
</reference>
<evidence type="ECO:0000313" key="2">
    <source>
        <dbReference type="EMBL" id="KLT46054.1"/>
    </source>
</evidence>
<proteinExistence type="predicted"/>
<feature type="region of interest" description="Disordered" evidence="1">
    <location>
        <begin position="220"/>
        <end position="239"/>
    </location>
</feature>
<dbReference type="Proteomes" id="UP000053611">
    <property type="component" value="Unassembled WGS sequence"/>
</dbReference>
<feature type="compositionally biased region" description="Basic and acidic residues" evidence="1">
    <location>
        <begin position="150"/>
        <end position="173"/>
    </location>
</feature>
<name>A0A0J1BDC1_9TREE</name>
<protein>
    <submittedName>
        <fullName evidence="2">Uncharacterized protein</fullName>
    </submittedName>
</protein>
<sequence>MTGDARKKGGTRIVNDLEHFVTISLICSSECVLPDMSCPSRHRCHISLVVQLPRASLNDDVTQASGHIPDTSSPSPISDPGRTSPPSGARKWQDFVADTVDEYCIPPRSCLALVSYVHPTDCAATLRPNVRAACADPSLCQHGYARSQGKRAETPRRAPRQDKPKPDYGDRRGNQTAGGWRLAGWRLAVSCGDEAVHCGAGDGEHVDQFTIARADVETSKQHANIHSFPRLTPTGTALS</sequence>
<dbReference type="AlphaFoldDB" id="A0A0J1BDC1"/>
<dbReference type="EMBL" id="KQ087179">
    <property type="protein sequence ID" value="KLT46054.1"/>
    <property type="molecule type" value="Genomic_DNA"/>
</dbReference>
<accession>A0A0J1BDC1</accession>
<dbReference type="RefSeq" id="XP_018282545.1">
    <property type="nucleotide sequence ID" value="XM_018427515.1"/>
</dbReference>
<keyword evidence="3" id="KW-1185">Reference proteome</keyword>
<dbReference type="GeneID" id="28988118"/>
<evidence type="ECO:0000256" key="1">
    <source>
        <dbReference type="SAM" id="MobiDB-lite"/>
    </source>
</evidence>
<organism evidence="2 3">
    <name type="scientific">Cutaneotrichosporon oleaginosum</name>
    <dbReference type="NCBI Taxonomy" id="879819"/>
    <lineage>
        <taxon>Eukaryota</taxon>
        <taxon>Fungi</taxon>
        <taxon>Dikarya</taxon>
        <taxon>Basidiomycota</taxon>
        <taxon>Agaricomycotina</taxon>
        <taxon>Tremellomycetes</taxon>
        <taxon>Trichosporonales</taxon>
        <taxon>Trichosporonaceae</taxon>
        <taxon>Cutaneotrichosporon</taxon>
    </lineage>
</organism>
<feature type="region of interest" description="Disordered" evidence="1">
    <location>
        <begin position="145"/>
        <end position="176"/>
    </location>
</feature>
<feature type="compositionally biased region" description="Low complexity" evidence="1">
    <location>
        <begin position="68"/>
        <end position="80"/>
    </location>
</feature>